<evidence type="ECO:0000313" key="3">
    <source>
        <dbReference type="Proteomes" id="UP001249851"/>
    </source>
</evidence>
<dbReference type="GO" id="GO:0030336">
    <property type="term" value="P:negative regulation of cell migration"/>
    <property type="evidence" value="ECO:0007669"/>
    <property type="project" value="InterPro"/>
</dbReference>
<dbReference type="Pfam" id="PF15734">
    <property type="entry name" value="MIIP"/>
    <property type="match status" value="1"/>
</dbReference>
<comment type="caution">
    <text evidence="2">The sequence shown here is derived from an EMBL/GenBank/DDBJ whole genome shotgun (WGS) entry which is preliminary data.</text>
</comment>
<protein>
    <submittedName>
        <fullName evidence="2">Migration and invasion-inhibitory protein</fullName>
    </submittedName>
</protein>
<reference evidence="2" key="1">
    <citation type="journal article" date="2023" name="G3 (Bethesda)">
        <title>Whole genome assembly and annotation of the endangered Caribbean coral Acropora cervicornis.</title>
        <authorList>
            <person name="Selwyn J.D."/>
            <person name="Vollmer S.V."/>
        </authorList>
    </citation>
    <scope>NUCLEOTIDE SEQUENCE</scope>
    <source>
        <strain evidence="2">K2</strain>
    </source>
</reference>
<feature type="region of interest" description="Disordered" evidence="1">
    <location>
        <begin position="78"/>
        <end position="101"/>
    </location>
</feature>
<accession>A0AAD9Q0S5</accession>
<dbReference type="PANTHER" id="PTHR34831">
    <property type="entry name" value="MIGRATION AND INVASION-INHIBITORY PROTEIN"/>
    <property type="match status" value="1"/>
</dbReference>
<dbReference type="AlphaFoldDB" id="A0AAD9Q0S5"/>
<dbReference type="PANTHER" id="PTHR34831:SF1">
    <property type="entry name" value="MIGRATION AND INVASION-INHIBITORY PROTEIN"/>
    <property type="match status" value="1"/>
</dbReference>
<evidence type="ECO:0000313" key="2">
    <source>
        <dbReference type="EMBL" id="KAK2552697.1"/>
    </source>
</evidence>
<sequence>MAAATVNIYSPLSRLREDNQLLVSKLKQGQNDTWEVLKRMQSTNDSFGQRTLGETSFTFRGVDRTPSNVVRRTEEETSKVAQTSTPKSYGHALVADGNDRGRRTSVVPASIMSSHSNRKKTQKKSLHVSFDVSPHHEQSVIGNDDKRRSLLGYDWIAGMLDNTSHLSERPDTYFDDLKEFRRVNKQDCFGATISELPFSPQKFTPSKSSHSGREDVVTCDNAYTLNERLFAIPIHGPEAPCSVCKTKRESEYETEGSYVRVTVPRSSLLSPYRLKPHRRNSFDPTDSVGLSSHCLAGWESSKPAVDVPRAGRYPNNVAETTQDLLNRSHSLGYGLQVLERERGPTQKTPHTTPYPIL</sequence>
<gene>
    <name evidence="2" type="ORF">P5673_026092</name>
</gene>
<dbReference type="InterPro" id="IPR031466">
    <property type="entry name" value="MIIP"/>
</dbReference>
<organism evidence="2 3">
    <name type="scientific">Acropora cervicornis</name>
    <name type="common">Staghorn coral</name>
    <dbReference type="NCBI Taxonomy" id="6130"/>
    <lineage>
        <taxon>Eukaryota</taxon>
        <taxon>Metazoa</taxon>
        <taxon>Cnidaria</taxon>
        <taxon>Anthozoa</taxon>
        <taxon>Hexacorallia</taxon>
        <taxon>Scleractinia</taxon>
        <taxon>Astrocoeniina</taxon>
        <taxon>Acroporidae</taxon>
        <taxon>Acropora</taxon>
    </lineage>
</organism>
<proteinExistence type="predicted"/>
<dbReference type="EMBL" id="JARQWQ010000084">
    <property type="protein sequence ID" value="KAK2552697.1"/>
    <property type="molecule type" value="Genomic_DNA"/>
</dbReference>
<reference evidence="2" key="2">
    <citation type="journal article" date="2023" name="Science">
        <title>Genomic signatures of disease resistance in endangered staghorn corals.</title>
        <authorList>
            <person name="Vollmer S.V."/>
            <person name="Selwyn J.D."/>
            <person name="Despard B.A."/>
            <person name="Roesel C.L."/>
        </authorList>
    </citation>
    <scope>NUCLEOTIDE SEQUENCE</scope>
    <source>
        <strain evidence="2">K2</strain>
    </source>
</reference>
<dbReference type="Proteomes" id="UP001249851">
    <property type="component" value="Unassembled WGS sequence"/>
</dbReference>
<keyword evidence="3" id="KW-1185">Reference proteome</keyword>
<name>A0AAD9Q0S5_ACRCE</name>
<dbReference type="GO" id="GO:0010972">
    <property type="term" value="P:negative regulation of G2/M transition of mitotic cell cycle"/>
    <property type="evidence" value="ECO:0007669"/>
    <property type="project" value="InterPro"/>
</dbReference>
<evidence type="ECO:0000256" key="1">
    <source>
        <dbReference type="SAM" id="MobiDB-lite"/>
    </source>
</evidence>